<reference evidence="1" key="2">
    <citation type="submission" date="2023-01" db="EMBL/GenBank/DDBJ databases">
        <title>Draft genome sequence of Sulfitobacter pacificus strain NBRC 109915.</title>
        <authorList>
            <person name="Sun Q."/>
            <person name="Mori K."/>
        </authorList>
    </citation>
    <scope>NUCLEOTIDE SEQUENCE</scope>
    <source>
        <strain evidence="1">NBRC 109915</strain>
    </source>
</reference>
<evidence type="ECO:0000313" key="2">
    <source>
        <dbReference type="Proteomes" id="UP001161388"/>
    </source>
</evidence>
<organism evidence="1 2">
    <name type="scientific">Sulfitobacter pacificus</name>
    <dbReference type="NCBI Taxonomy" id="1499314"/>
    <lineage>
        <taxon>Bacteria</taxon>
        <taxon>Pseudomonadati</taxon>
        <taxon>Pseudomonadota</taxon>
        <taxon>Alphaproteobacteria</taxon>
        <taxon>Rhodobacterales</taxon>
        <taxon>Roseobacteraceae</taxon>
        <taxon>Sulfitobacter</taxon>
    </lineage>
</organism>
<evidence type="ECO:0008006" key="3">
    <source>
        <dbReference type="Google" id="ProtNLM"/>
    </source>
</evidence>
<dbReference type="EMBL" id="BSNL01000001">
    <property type="protein sequence ID" value="GLQ25526.1"/>
    <property type="molecule type" value="Genomic_DNA"/>
</dbReference>
<accession>A0ABQ5VDD2</accession>
<name>A0ABQ5VDD2_9RHOB</name>
<reference evidence="1" key="1">
    <citation type="journal article" date="2014" name="Int. J. Syst. Evol. Microbiol.">
        <title>Complete genome of a new Firmicutes species belonging to the dominant human colonic microbiota ('Ruminococcus bicirculans') reveals two chromosomes and a selective capacity to utilize plant glucans.</title>
        <authorList>
            <consortium name="NISC Comparative Sequencing Program"/>
            <person name="Wegmann U."/>
            <person name="Louis P."/>
            <person name="Goesmann A."/>
            <person name="Henrissat B."/>
            <person name="Duncan S.H."/>
            <person name="Flint H.J."/>
        </authorList>
    </citation>
    <scope>NUCLEOTIDE SEQUENCE</scope>
    <source>
        <strain evidence="1">NBRC 109915</strain>
    </source>
</reference>
<evidence type="ECO:0000313" key="1">
    <source>
        <dbReference type="EMBL" id="GLQ25526.1"/>
    </source>
</evidence>
<protein>
    <recommendedName>
        <fullName evidence="3">YdhG-like domain-containing protein</fullName>
    </recommendedName>
</protein>
<proteinExistence type="predicted"/>
<gene>
    <name evidence="1" type="ORF">GCM10007927_03290</name>
</gene>
<dbReference type="Proteomes" id="UP001161388">
    <property type="component" value="Unassembled WGS sequence"/>
</dbReference>
<comment type="caution">
    <text evidence="1">The sequence shown here is derived from an EMBL/GenBank/DDBJ whole genome shotgun (WGS) entry which is preliminary data.</text>
</comment>
<keyword evidence="2" id="KW-1185">Reference proteome</keyword>
<sequence>MTQEKFTKTAWGNRPKSRETPYPIAFKSLKICQNIAEILPMIGATEENRIKNMPAVPPDILPAFEKFGARQRAVLLTLRQMIFDVAQSDPRIGSLEEALRWGEPAYLTSQNKTGSTIRLGVEKTSGLPALFFNCNTSLVEGFRQQFGNALKYSKNRAVLVDTAEGQTNDALRLCIAAALTYHLRKKT</sequence>